<sequence>MKKLASTLLCFSLWISASVFAGDKYYLITHGSQDPYWISLFQGAKKAAEELKVDLQILAPPGANDVPKQVQFIESALATYPSGIATTIPSDTAFSKSLQRANKLNIPVIAVDTKPKDKTKNPYLVFLGSDNLLAGKKLGEKALELTPSAKRALVLNPQPGHIGLEKRAYGIKTILQDKGIFFEELDVGTDPNQVQSRVKSYFKIHPETNIIFCLTSQALDPLGQMLLHPDRYDFNYQPQVYSFDKTPNTVSLIHKKLVNYVMDQQPFLMGYLSITQLVLMNRYQLNPVNINTAM</sequence>
<dbReference type="AlphaFoldDB" id="A0A2S6F7R0"/>
<dbReference type="InterPro" id="IPR025997">
    <property type="entry name" value="SBP_2_dom"/>
</dbReference>
<dbReference type="Proteomes" id="UP000239239">
    <property type="component" value="Unassembled WGS sequence"/>
</dbReference>
<dbReference type="InterPro" id="IPR050555">
    <property type="entry name" value="Bact_Solute-Bind_Prot2"/>
</dbReference>
<dbReference type="PANTHER" id="PTHR30036">
    <property type="entry name" value="D-XYLOSE-BINDING PERIPLASMIC PROTEIN"/>
    <property type="match status" value="1"/>
</dbReference>
<dbReference type="CDD" id="cd06312">
    <property type="entry name" value="PBP1_ABC_sugar_binding-like"/>
    <property type="match status" value="1"/>
</dbReference>
<comment type="subcellular location">
    <subcellularLocation>
        <location evidence="1">Periplasm</location>
    </subcellularLocation>
</comment>
<accession>A0A2S6F7R0</accession>
<evidence type="ECO:0000256" key="2">
    <source>
        <dbReference type="ARBA" id="ARBA00007639"/>
    </source>
</evidence>
<comment type="similarity">
    <text evidence="2">Belongs to the bacterial solute-binding protein 2 family.</text>
</comment>
<dbReference type="InterPro" id="IPR028082">
    <property type="entry name" value="Peripla_BP_I"/>
</dbReference>
<comment type="caution">
    <text evidence="3">The sequence shown here is derived from an EMBL/GenBank/DDBJ whole genome shotgun (WGS) entry which is preliminary data.</text>
</comment>
<name>A0A2S6F7R0_LEGPN</name>
<dbReference type="EMBL" id="PQWY01000002">
    <property type="protein sequence ID" value="PPK33455.1"/>
    <property type="molecule type" value="Genomic_DNA"/>
</dbReference>
<protein>
    <submittedName>
        <fullName evidence="3">Sugar ABC transporter substrate-binding protein</fullName>
    </submittedName>
</protein>
<gene>
    <name evidence="3" type="ORF">C3928_01605</name>
</gene>
<dbReference type="GO" id="GO:0055085">
    <property type="term" value="P:transmembrane transport"/>
    <property type="evidence" value="ECO:0007669"/>
    <property type="project" value="UniProtKB-ARBA"/>
</dbReference>
<proteinExistence type="inferred from homology"/>
<dbReference type="Gene3D" id="3.40.50.2300">
    <property type="match status" value="2"/>
</dbReference>
<evidence type="ECO:0000256" key="1">
    <source>
        <dbReference type="ARBA" id="ARBA00004418"/>
    </source>
</evidence>
<dbReference type="GO" id="GO:0030246">
    <property type="term" value="F:carbohydrate binding"/>
    <property type="evidence" value="ECO:0007669"/>
    <property type="project" value="TreeGrafter"/>
</dbReference>
<organism evidence="3 4">
    <name type="scientific">Legionella pneumophila</name>
    <dbReference type="NCBI Taxonomy" id="446"/>
    <lineage>
        <taxon>Bacteria</taxon>
        <taxon>Pseudomonadati</taxon>
        <taxon>Pseudomonadota</taxon>
        <taxon>Gammaproteobacteria</taxon>
        <taxon>Legionellales</taxon>
        <taxon>Legionellaceae</taxon>
        <taxon>Legionella</taxon>
    </lineage>
</organism>
<evidence type="ECO:0000313" key="4">
    <source>
        <dbReference type="Proteomes" id="UP000239239"/>
    </source>
</evidence>
<dbReference type="RefSeq" id="WP_027227977.1">
    <property type="nucleotide sequence ID" value="NZ_CP017601.1"/>
</dbReference>
<dbReference type="SUPFAM" id="SSF53822">
    <property type="entry name" value="Periplasmic binding protein-like I"/>
    <property type="match status" value="1"/>
</dbReference>
<dbReference type="GO" id="GO:0030288">
    <property type="term" value="C:outer membrane-bounded periplasmic space"/>
    <property type="evidence" value="ECO:0007669"/>
    <property type="project" value="TreeGrafter"/>
</dbReference>
<dbReference type="OrthoDB" id="257716at2"/>
<reference evidence="3 4" key="1">
    <citation type="submission" date="2018-02" db="EMBL/GenBank/DDBJ databases">
        <title>Draft genome sequences of four Legionella pneumophila clinical strains isolated in Ontario.</title>
        <authorList>
            <person name="Fortuna A."/>
            <person name="Ramnarine R."/>
            <person name="Li A."/>
            <person name="Frantz C."/>
            <person name="Mallo G."/>
        </authorList>
    </citation>
    <scope>NUCLEOTIDE SEQUENCE [LARGE SCALE GENOMIC DNA]</scope>
    <source>
        <strain evidence="3 4">LG61</strain>
    </source>
</reference>
<evidence type="ECO:0000313" key="3">
    <source>
        <dbReference type="EMBL" id="PPK33455.1"/>
    </source>
</evidence>
<dbReference type="Pfam" id="PF13407">
    <property type="entry name" value="Peripla_BP_4"/>
    <property type="match status" value="1"/>
</dbReference>
<dbReference type="PANTHER" id="PTHR30036:SF7">
    <property type="entry name" value="ABC TRANSPORTER PERIPLASMIC-BINDING PROTEIN YPHF"/>
    <property type="match status" value="1"/>
</dbReference>